<dbReference type="GO" id="GO:0005975">
    <property type="term" value="P:carbohydrate metabolic process"/>
    <property type="evidence" value="ECO:0007669"/>
    <property type="project" value="InterPro"/>
</dbReference>
<dbReference type="GO" id="GO:0006043">
    <property type="term" value="P:glucosamine catabolic process"/>
    <property type="evidence" value="ECO:0007669"/>
    <property type="project" value="TreeGrafter"/>
</dbReference>
<evidence type="ECO:0000256" key="2">
    <source>
        <dbReference type="ARBA" id="ARBA00022801"/>
    </source>
</evidence>
<evidence type="ECO:0000313" key="11">
    <source>
        <dbReference type="Proteomes" id="UP000095439"/>
    </source>
</evidence>
<dbReference type="Pfam" id="PF01182">
    <property type="entry name" value="Glucosamine_iso"/>
    <property type="match status" value="1"/>
</dbReference>
<comment type="pathway">
    <text evidence="4">Amino-sugar metabolism; N-acetylneuraminate degradation; D-fructose 6-phosphate from N-acetylneuraminate: step 5/5.</text>
</comment>
<dbReference type="EMBL" id="CYYY01000013">
    <property type="protein sequence ID" value="CUO15004.1"/>
    <property type="molecule type" value="Genomic_DNA"/>
</dbReference>
<reference evidence="10 11" key="1">
    <citation type="submission" date="2015-09" db="EMBL/GenBank/DDBJ databases">
        <authorList>
            <consortium name="Pathogen Informatics"/>
        </authorList>
    </citation>
    <scope>NUCLEOTIDE SEQUENCE [LARGE SCALE GENOMIC DNA]</scope>
    <source>
        <strain evidence="7 10">2789STDY5608851</strain>
        <strain evidence="8 11">2789STDY5608866</strain>
        <strain evidence="9 12">2789STDY5834914</strain>
        <strain evidence="6 13">2789STDY5834961</strain>
    </source>
</reference>
<evidence type="ECO:0000313" key="9">
    <source>
        <dbReference type="EMBL" id="CUP91070.1"/>
    </source>
</evidence>
<dbReference type="Gene3D" id="3.40.50.1360">
    <property type="match status" value="1"/>
</dbReference>
<dbReference type="InterPro" id="IPR037171">
    <property type="entry name" value="NagB/RpiA_transferase-like"/>
</dbReference>
<dbReference type="EC" id="3.5.99.6" evidence="4"/>
<evidence type="ECO:0000313" key="8">
    <source>
        <dbReference type="EMBL" id="CUO15004.1"/>
    </source>
</evidence>
<evidence type="ECO:0000256" key="4">
    <source>
        <dbReference type="HAMAP-Rule" id="MF_01241"/>
    </source>
</evidence>
<feature type="active site" description="Proton acceptor; for enolization step" evidence="4">
    <location>
        <position position="67"/>
    </location>
</feature>
<dbReference type="UniPathway" id="UPA00629">
    <property type="reaction ID" value="UER00684"/>
</dbReference>
<comment type="catalytic activity">
    <reaction evidence="1 4">
        <text>alpha-D-glucosamine 6-phosphate + H2O = beta-D-fructose 6-phosphate + NH4(+)</text>
        <dbReference type="Rhea" id="RHEA:12172"/>
        <dbReference type="ChEBI" id="CHEBI:15377"/>
        <dbReference type="ChEBI" id="CHEBI:28938"/>
        <dbReference type="ChEBI" id="CHEBI:57634"/>
        <dbReference type="ChEBI" id="CHEBI:75989"/>
        <dbReference type="EC" id="3.5.99.6"/>
    </reaction>
</comment>
<keyword evidence="3 4" id="KW-0119">Carbohydrate metabolism</keyword>
<evidence type="ECO:0000313" key="12">
    <source>
        <dbReference type="Proteomes" id="UP000095485"/>
    </source>
</evidence>
<dbReference type="GO" id="GO:0042802">
    <property type="term" value="F:identical protein binding"/>
    <property type="evidence" value="ECO:0007669"/>
    <property type="project" value="TreeGrafter"/>
</dbReference>
<dbReference type="Proteomes" id="UP000095597">
    <property type="component" value="Unassembled WGS sequence"/>
</dbReference>
<dbReference type="HAMAP" id="MF_01241">
    <property type="entry name" value="GlcN6P_deamin"/>
    <property type="match status" value="1"/>
</dbReference>
<feature type="active site" description="Proton acceptor; for ring-opening step" evidence="4">
    <location>
        <position position="138"/>
    </location>
</feature>
<evidence type="ECO:0000256" key="3">
    <source>
        <dbReference type="ARBA" id="ARBA00023277"/>
    </source>
</evidence>
<name>A0A173ZVU2_9FIRM</name>
<dbReference type="EMBL" id="CZAY01000017">
    <property type="protein sequence ID" value="CUP91070.1"/>
    <property type="molecule type" value="Genomic_DNA"/>
</dbReference>
<dbReference type="PANTHER" id="PTHR11280:SF5">
    <property type="entry name" value="GLUCOSAMINE-6-PHOSPHATE ISOMERASE"/>
    <property type="match status" value="1"/>
</dbReference>
<dbReference type="STRING" id="88431.ERS852423_02416"/>
<dbReference type="PANTHER" id="PTHR11280">
    <property type="entry name" value="GLUCOSAMINE-6-PHOSPHATE ISOMERASE"/>
    <property type="match status" value="1"/>
</dbReference>
<dbReference type="Proteomes" id="UP000095485">
    <property type="component" value="Unassembled WGS sequence"/>
</dbReference>
<evidence type="ECO:0000313" key="13">
    <source>
        <dbReference type="Proteomes" id="UP000095597"/>
    </source>
</evidence>
<dbReference type="SUPFAM" id="SSF100950">
    <property type="entry name" value="NagB/RpiA/CoA transferase-like"/>
    <property type="match status" value="1"/>
</dbReference>
<dbReference type="FunFam" id="3.40.50.1360:FF:000003">
    <property type="entry name" value="Glucosamine-6-phosphate deaminase"/>
    <property type="match status" value="1"/>
</dbReference>
<sequence length="243" mass="27062">MKIYKAKDYKDMSRKAANIISAQVIMKPNCVLGLATGSTPIGTYDQLVEWYNKGDLDFSEVTTVNLDEYKGLPRTNDQSYYYFMHQHLFDRVNIDPERTNVPNGMEPDAEKECGRYEELIRSLGGVDLQLLGLGHNGHIGFNEPGEAFEKETHCVDLTESTIEANKRFFASADDVPKQAYTMGIKTIMQAKKILIVVNGENKADIVERAFFGPVTPEVPASILQLHNDVTLVGDEAALAKIGI</sequence>
<dbReference type="PROSITE" id="PS01161">
    <property type="entry name" value="GLC_GALNAC_ISOMERASE"/>
    <property type="match status" value="1"/>
</dbReference>
<gene>
    <name evidence="7" type="primary">nagB_1</name>
    <name evidence="4" type="synonym">nagB</name>
    <name evidence="6" type="synonym">nagB_2</name>
    <name evidence="7" type="ORF">ERS852408_00966</name>
    <name evidence="8" type="ORF">ERS852423_02416</name>
    <name evidence="9" type="ORF">ERS852526_02284</name>
    <name evidence="6" type="ORF">ERS852573_02917</name>
</gene>
<dbReference type="GO" id="GO:0019262">
    <property type="term" value="P:N-acetylneuraminate catabolic process"/>
    <property type="evidence" value="ECO:0007669"/>
    <property type="project" value="UniProtKB-UniRule"/>
</dbReference>
<dbReference type="InterPro" id="IPR018321">
    <property type="entry name" value="Glucosamine6P_isomerase_CS"/>
</dbReference>
<dbReference type="AlphaFoldDB" id="A0A173ZVU2"/>
<comment type="similarity">
    <text evidence="4">Belongs to the glucosamine/galactosamine-6-phosphate isomerase family. NagB subfamily.</text>
</comment>
<dbReference type="GO" id="GO:0005737">
    <property type="term" value="C:cytoplasm"/>
    <property type="evidence" value="ECO:0007669"/>
    <property type="project" value="TreeGrafter"/>
</dbReference>
<evidence type="ECO:0000313" key="7">
    <source>
        <dbReference type="EMBL" id="CUN80562.1"/>
    </source>
</evidence>
<dbReference type="EMBL" id="CYXO01000026">
    <property type="protein sequence ID" value="CUN25590.1"/>
    <property type="molecule type" value="Genomic_DNA"/>
</dbReference>
<dbReference type="OrthoDB" id="9791139at2"/>
<comment type="function">
    <text evidence="4">Catalyzes the reversible isomerization-deamination of glucosamine 6-phosphate (GlcN6P) to form fructose 6-phosphate (Fru6P) and ammonium ion.</text>
</comment>
<dbReference type="InterPro" id="IPR006148">
    <property type="entry name" value="Glc/Gal-6P_isomerase"/>
</dbReference>
<dbReference type="RefSeq" id="WP_022415243.1">
    <property type="nucleotide sequence ID" value="NZ_CABIWY010000013.1"/>
</dbReference>
<feature type="domain" description="Glucosamine/galactosamine-6-phosphate isomerase" evidence="5">
    <location>
        <begin position="12"/>
        <end position="228"/>
    </location>
</feature>
<proteinExistence type="inferred from homology"/>
<dbReference type="EMBL" id="CYYM01000003">
    <property type="protein sequence ID" value="CUN80562.1"/>
    <property type="molecule type" value="Genomic_DNA"/>
</dbReference>
<accession>A0A173ZVU2</accession>
<dbReference type="GO" id="GO:0006046">
    <property type="term" value="P:N-acetylglucosamine catabolic process"/>
    <property type="evidence" value="ECO:0007669"/>
    <property type="project" value="UniProtKB-UniRule"/>
</dbReference>
<evidence type="ECO:0000313" key="6">
    <source>
        <dbReference type="EMBL" id="CUN25590.1"/>
    </source>
</evidence>
<dbReference type="InterPro" id="IPR004547">
    <property type="entry name" value="Glucosamine6P_isomerase"/>
</dbReference>
<evidence type="ECO:0000313" key="10">
    <source>
        <dbReference type="Proteomes" id="UP000095380"/>
    </source>
</evidence>
<feature type="active site" description="For ring-opening step" evidence="4">
    <location>
        <position position="143"/>
    </location>
</feature>
<dbReference type="GO" id="GO:0004342">
    <property type="term" value="F:glucosamine-6-phosphate deaminase activity"/>
    <property type="evidence" value="ECO:0007669"/>
    <property type="project" value="UniProtKB-UniRule"/>
</dbReference>
<evidence type="ECO:0000256" key="1">
    <source>
        <dbReference type="ARBA" id="ARBA00000644"/>
    </source>
</evidence>
<dbReference type="Proteomes" id="UP000095380">
    <property type="component" value="Unassembled WGS sequence"/>
</dbReference>
<dbReference type="GeneID" id="96229566"/>
<dbReference type="NCBIfam" id="TIGR00502">
    <property type="entry name" value="nagB"/>
    <property type="match status" value="1"/>
</dbReference>
<evidence type="ECO:0000259" key="5">
    <source>
        <dbReference type="Pfam" id="PF01182"/>
    </source>
</evidence>
<protein>
    <recommendedName>
        <fullName evidence="4">Glucosamine-6-phosphate deaminase</fullName>
        <ecNumber evidence="4">3.5.99.6</ecNumber>
    </recommendedName>
    <alternativeName>
        <fullName evidence="4">GlcN6P deaminase</fullName>
        <shortName evidence="4">GNPDA</shortName>
    </alternativeName>
    <alternativeName>
        <fullName evidence="4">Glucosamine-6-phosphate isomerase</fullName>
    </alternativeName>
</protein>
<feature type="active site" description="For ring-opening step" evidence="4">
    <location>
        <position position="136"/>
    </location>
</feature>
<keyword evidence="2 4" id="KW-0378">Hydrolase</keyword>
<comment type="caution">
    <text evidence="4">Lacks conserved residue(s) required for the propagation of feature annotation.</text>
</comment>
<dbReference type="CDD" id="cd01399">
    <property type="entry name" value="GlcN6P_deaminase"/>
    <property type="match status" value="1"/>
</dbReference>
<dbReference type="Proteomes" id="UP000095439">
    <property type="component" value="Unassembled WGS sequence"/>
</dbReference>
<organism evidence="7 10">
    <name type="scientific">Dorea longicatena</name>
    <dbReference type="NCBI Taxonomy" id="88431"/>
    <lineage>
        <taxon>Bacteria</taxon>
        <taxon>Bacillati</taxon>
        <taxon>Bacillota</taxon>
        <taxon>Clostridia</taxon>
        <taxon>Lachnospirales</taxon>
        <taxon>Lachnospiraceae</taxon>
        <taxon>Dorea</taxon>
    </lineage>
</organism>